<dbReference type="GO" id="GO:0003676">
    <property type="term" value="F:nucleic acid binding"/>
    <property type="evidence" value="ECO:0007669"/>
    <property type="project" value="InterPro"/>
</dbReference>
<dbReference type="InterPro" id="IPR001888">
    <property type="entry name" value="Transposase_1"/>
</dbReference>
<dbReference type="OrthoDB" id="8190404at2759"/>
<dbReference type="PANTHER" id="PTHR46060">
    <property type="entry name" value="MARINER MOS1 TRANSPOSASE-LIKE PROTEIN"/>
    <property type="match status" value="1"/>
</dbReference>
<dbReference type="InterPro" id="IPR036397">
    <property type="entry name" value="RNaseH_sf"/>
</dbReference>
<feature type="non-terminal residue" evidence="1">
    <location>
        <position position="1"/>
    </location>
</feature>
<evidence type="ECO:0000313" key="1">
    <source>
        <dbReference type="EMBL" id="JAI33964.1"/>
    </source>
</evidence>
<gene>
    <name evidence="1" type="primary">mariner\T_25</name>
    <name evidence="1" type="ORF">c3_g1_i2</name>
</gene>
<dbReference type="EMBL" id="GDHF01018350">
    <property type="protein sequence ID" value="JAI33964.1"/>
    <property type="molecule type" value="Transcribed_RNA"/>
</dbReference>
<dbReference type="Pfam" id="PF01359">
    <property type="entry name" value="Transposase_1"/>
    <property type="match status" value="1"/>
</dbReference>
<accession>A0A0K8V4X6</accession>
<reference evidence="1" key="1">
    <citation type="submission" date="2015-06" db="EMBL/GenBank/DDBJ databases">
        <authorList>
            <person name="Hoefler B.C."/>
            <person name="Straight P.D."/>
        </authorList>
    </citation>
    <scope>NUCLEOTIDE SEQUENCE</scope>
</reference>
<sequence>LVPKTLNFFEKDRRVNICETMLSEYQNVMKRIITGDETWIYAYDPETADQLSENRAEDEPESKKPRQSRSKIKVMLTVYFDYHGVVHYEFLSPGQTVNKEYYLSVMRRLREAIFLKRPELWTENSWFLHHDNATYHTALVIRDHFVKNSTNIVPQPPYSPDLAPCDFWLFNKLQRKLRRHRFESIENIKAETAKALMAIRTEAFACCYDEWKIRWQKCIAAGGDYFEEDEMNLQE</sequence>
<protein>
    <submittedName>
        <fullName evidence="1">Mariner Mos1 transposase</fullName>
    </submittedName>
</protein>
<proteinExistence type="predicted"/>
<organism evidence="1">
    <name type="scientific">Bactrocera latifrons</name>
    <name type="common">Malaysian fruit fly</name>
    <name type="synonym">Chaetodacus latifrons</name>
    <dbReference type="NCBI Taxonomy" id="174628"/>
    <lineage>
        <taxon>Eukaryota</taxon>
        <taxon>Metazoa</taxon>
        <taxon>Ecdysozoa</taxon>
        <taxon>Arthropoda</taxon>
        <taxon>Hexapoda</taxon>
        <taxon>Insecta</taxon>
        <taxon>Pterygota</taxon>
        <taxon>Neoptera</taxon>
        <taxon>Endopterygota</taxon>
        <taxon>Diptera</taxon>
        <taxon>Brachycera</taxon>
        <taxon>Muscomorpha</taxon>
        <taxon>Tephritoidea</taxon>
        <taxon>Tephritidae</taxon>
        <taxon>Bactrocera</taxon>
        <taxon>Bactrocera</taxon>
    </lineage>
</organism>
<dbReference type="Gene3D" id="3.30.420.10">
    <property type="entry name" value="Ribonuclease H-like superfamily/Ribonuclease H"/>
    <property type="match status" value="1"/>
</dbReference>
<dbReference type="PANTHER" id="PTHR46060:SF1">
    <property type="entry name" value="MARINER MOS1 TRANSPOSASE-LIKE PROTEIN"/>
    <property type="match status" value="1"/>
</dbReference>
<name>A0A0K8V4X6_BACLA</name>
<dbReference type="AlphaFoldDB" id="A0A0K8V4X6"/>
<dbReference type="InterPro" id="IPR052709">
    <property type="entry name" value="Transposase-MT_Hybrid"/>
</dbReference>